<sequence>MTVVGSSSRYIDGNIIEFLQRIHRLFDANEINLSIFTTPDQHNSWEIALPPDLAFTQRQHLLLVIVFLRVRPFAPIFFDNSSCSESSMWRFCAGTESCASKRSV</sequence>
<dbReference type="AlphaFoldDB" id="A0A914IAG6"/>
<keyword evidence="1" id="KW-1185">Reference proteome</keyword>
<evidence type="ECO:0000313" key="2">
    <source>
        <dbReference type="WBParaSite" id="Gr19_v10_g879.t1"/>
    </source>
</evidence>
<reference evidence="2" key="1">
    <citation type="submission" date="2022-11" db="UniProtKB">
        <authorList>
            <consortium name="WormBaseParasite"/>
        </authorList>
    </citation>
    <scope>IDENTIFICATION</scope>
</reference>
<name>A0A914IAG6_GLORO</name>
<organism evidence="1 2">
    <name type="scientific">Globodera rostochiensis</name>
    <name type="common">Golden nematode worm</name>
    <name type="synonym">Heterodera rostochiensis</name>
    <dbReference type="NCBI Taxonomy" id="31243"/>
    <lineage>
        <taxon>Eukaryota</taxon>
        <taxon>Metazoa</taxon>
        <taxon>Ecdysozoa</taxon>
        <taxon>Nematoda</taxon>
        <taxon>Chromadorea</taxon>
        <taxon>Rhabditida</taxon>
        <taxon>Tylenchina</taxon>
        <taxon>Tylenchomorpha</taxon>
        <taxon>Tylenchoidea</taxon>
        <taxon>Heteroderidae</taxon>
        <taxon>Heteroderinae</taxon>
        <taxon>Globodera</taxon>
    </lineage>
</organism>
<proteinExistence type="predicted"/>
<evidence type="ECO:0000313" key="1">
    <source>
        <dbReference type="Proteomes" id="UP000887572"/>
    </source>
</evidence>
<dbReference type="Proteomes" id="UP000887572">
    <property type="component" value="Unplaced"/>
</dbReference>
<protein>
    <submittedName>
        <fullName evidence="2">Uncharacterized protein</fullName>
    </submittedName>
</protein>
<accession>A0A914IAG6</accession>
<dbReference type="WBParaSite" id="Gr19_v10_g879.t1">
    <property type="protein sequence ID" value="Gr19_v10_g879.t1"/>
    <property type="gene ID" value="Gr19_v10_g879"/>
</dbReference>